<dbReference type="AlphaFoldDB" id="A0A9N9FES5"/>
<gene>
    <name evidence="3" type="ORF">PBRASI_LOCUS4013</name>
</gene>
<organism evidence="3 4">
    <name type="scientific">Paraglomus brasilianum</name>
    <dbReference type="NCBI Taxonomy" id="144538"/>
    <lineage>
        <taxon>Eukaryota</taxon>
        <taxon>Fungi</taxon>
        <taxon>Fungi incertae sedis</taxon>
        <taxon>Mucoromycota</taxon>
        <taxon>Glomeromycotina</taxon>
        <taxon>Glomeromycetes</taxon>
        <taxon>Paraglomerales</taxon>
        <taxon>Paraglomeraceae</taxon>
        <taxon>Paraglomus</taxon>
    </lineage>
</organism>
<sequence length="301" mass="33151">MAESSFAETQLKKYGWSRGKGLGKNLEGRSKAITVKQKKDSAGLGLGSYDWSFPWWEHLYNSTLQNIGDIATNDKEKNKVAKPVVIPRTRTGIISTDEVRWANALSSSTDTTSSTAGLGDCSTSVSASVQSFKCQKMIEIAKQSLYGNFVKGTSQKSTIPTAEGSTTHSATPAPSSDVSNDTSTVASAANSVDSAEIVSPKTREGEDIEIKTKKRKKKDRKKEKEGKKEKEVKGDEKEYSKKKGTKKRKTEKGKGKSETEDDVSIKPKKDKKKRRDERDKRKKKDKSKIDGNGKSPKTVFK</sequence>
<feature type="compositionally biased region" description="Basic residues" evidence="1">
    <location>
        <begin position="242"/>
        <end position="251"/>
    </location>
</feature>
<accession>A0A9N9FES5</accession>
<evidence type="ECO:0000313" key="4">
    <source>
        <dbReference type="Proteomes" id="UP000789739"/>
    </source>
</evidence>
<feature type="compositionally biased region" description="Low complexity" evidence="1">
    <location>
        <begin position="165"/>
        <end position="176"/>
    </location>
</feature>
<evidence type="ECO:0000313" key="3">
    <source>
        <dbReference type="EMBL" id="CAG8529019.1"/>
    </source>
</evidence>
<evidence type="ECO:0000259" key="2">
    <source>
        <dbReference type="PROSITE" id="PS50174"/>
    </source>
</evidence>
<dbReference type="Proteomes" id="UP000789739">
    <property type="component" value="Unassembled WGS sequence"/>
</dbReference>
<feature type="compositionally biased region" description="Basic and acidic residues" evidence="1">
    <location>
        <begin position="252"/>
        <end position="267"/>
    </location>
</feature>
<feature type="compositionally biased region" description="Basic residues" evidence="1">
    <location>
        <begin position="268"/>
        <end position="286"/>
    </location>
</feature>
<dbReference type="OrthoDB" id="29523at2759"/>
<dbReference type="InterPro" id="IPR000467">
    <property type="entry name" value="G_patch_dom"/>
</dbReference>
<feature type="compositionally biased region" description="Basic and acidic residues" evidence="1">
    <location>
        <begin position="222"/>
        <end position="241"/>
    </location>
</feature>
<dbReference type="EMBL" id="CAJVPI010000392">
    <property type="protein sequence ID" value="CAG8529019.1"/>
    <property type="molecule type" value="Genomic_DNA"/>
</dbReference>
<dbReference type="PROSITE" id="PS50174">
    <property type="entry name" value="G_PATCH"/>
    <property type="match status" value="1"/>
</dbReference>
<dbReference type="InterPro" id="IPR050656">
    <property type="entry name" value="PINX1"/>
</dbReference>
<feature type="region of interest" description="Disordered" evidence="1">
    <location>
        <begin position="155"/>
        <end position="301"/>
    </location>
</feature>
<comment type="caution">
    <text evidence="3">The sequence shown here is derived from an EMBL/GenBank/DDBJ whole genome shotgun (WGS) entry which is preliminary data.</text>
</comment>
<feature type="compositionally biased region" description="Basic residues" evidence="1">
    <location>
        <begin position="212"/>
        <end position="221"/>
    </location>
</feature>
<dbReference type="PANTHER" id="PTHR23149">
    <property type="entry name" value="G PATCH DOMAIN CONTAINING PROTEIN"/>
    <property type="match status" value="1"/>
</dbReference>
<feature type="compositionally biased region" description="Basic and acidic residues" evidence="1">
    <location>
        <begin position="201"/>
        <end position="211"/>
    </location>
</feature>
<reference evidence="3" key="1">
    <citation type="submission" date="2021-06" db="EMBL/GenBank/DDBJ databases">
        <authorList>
            <person name="Kallberg Y."/>
            <person name="Tangrot J."/>
            <person name="Rosling A."/>
        </authorList>
    </citation>
    <scope>NUCLEOTIDE SEQUENCE</scope>
    <source>
        <strain evidence="3">BR232B</strain>
    </source>
</reference>
<protein>
    <submittedName>
        <fullName evidence="3">3218_t:CDS:1</fullName>
    </submittedName>
</protein>
<keyword evidence="4" id="KW-1185">Reference proteome</keyword>
<feature type="domain" description="G-patch" evidence="2">
    <location>
        <begin position="3"/>
        <end position="49"/>
    </location>
</feature>
<proteinExistence type="predicted"/>
<name>A0A9N9FES5_9GLOM</name>
<dbReference type="SMART" id="SM00443">
    <property type="entry name" value="G_patch"/>
    <property type="match status" value="1"/>
</dbReference>
<feature type="compositionally biased region" description="Polar residues" evidence="1">
    <location>
        <begin position="177"/>
        <end position="193"/>
    </location>
</feature>
<dbReference type="GO" id="GO:0003676">
    <property type="term" value="F:nucleic acid binding"/>
    <property type="evidence" value="ECO:0007669"/>
    <property type="project" value="InterPro"/>
</dbReference>
<evidence type="ECO:0000256" key="1">
    <source>
        <dbReference type="SAM" id="MobiDB-lite"/>
    </source>
</evidence>
<dbReference type="Pfam" id="PF01585">
    <property type="entry name" value="G-patch"/>
    <property type="match status" value="1"/>
</dbReference>
<feature type="compositionally biased region" description="Polar residues" evidence="1">
    <location>
        <begin position="155"/>
        <end position="164"/>
    </location>
</feature>